<sequence>MTSAVAQYNSPVPFRSYLLTNPSETIPPTEDLEALHAELKLLQAKTQERAKKAAEDIRTIDESMKRMREKEKGKLKALEKIKRERGSTPLPNGEEKRHSSQPQTSHKPRMASQPVASSASTPTNDSRKQTAEDSKKKKKKRKRDDYSDAEQEPPKSRKMSPLPPHPHPHPPAKANKHPGSATHLKVPAHSDFTLPQAASLLPVRPQPAVPPIPGPSKPTEVTEDFSKIKPPAQTTVSTFYSSIEPWLRPIKEEDVGWLEYSGDDVEPYIIPRLGHHYITIWEDEDIGTYGGVLPSTQSLRNTLPAQPTMGPYLNGSLQP</sequence>
<dbReference type="GO" id="GO:0006357">
    <property type="term" value="P:regulation of transcription by RNA polymerase II"/>
    <property type="evidence" value="ECO:0007669"/>
    <property type="project" value="TreeGrafter"/>
</dbReference>
<evidence type="ECO:0000256" key="2">
    <source>
        <dbReference type="ARBA" id="ARBA00005330"/>
    </source>
</evidence>
<evidence type="ECO:0000256" key="4">
    <source>
        <dbReference type="ARBA" id="ARBA00023163"/>
    </source>
</evidence>
<evidence type="ECO:0000256" key="5">
    <source>
        <dbReference type="ARBA" id="ARBA00023242"/>
    </source>
</evidence>
<feature type="compositionally biased region" description="Basic residues" evidence="6">
    <location>
        <begin position="166"/>
        <end position="176"/>
    </location>
</feature>
<evidence type="ECO:0000313" key="7">
    <source>
        <dbReference type="EMBL" id="KAJ3480389.1"/>
    </source>
</evidence>
<dbReference type="PANTHER" id="PTHR13556:SF2">
    <property type="entry name" value="TRANSCRIPTIONAL ADAPTER 3"/>
    <property type="match status" value="1"/>
</dbReference>
<dbReference type="InterPro" id="IPR019340">
    <property type="entry name" value="Histone_AcTrfase_su3"/>
</dbReference>
<evidence type="ECO:0000256" key="3">
    <source>
        <dbReference type="ARBA" id="ARBA00023015"/>
    </source>
</evidence>
<gene>
    <name evidence="7" type="ORF">NLI96_g8386</name>
</gene>
<feature type="compositionally biased region" description="Basic and acidic residues" evidence="6">
    <location>
        <begin position="46"/>
        <end position="86"/>
    </location>
</feature>
<keyword evidence="4" id="KW-0804">Transcription</keyword>
<protein>
    <submittedName>
        <fullName evidence="7">Uncharacterized protein</fullName>
    </submittedName>
</protein>
<keyword evidence="8" id="KW-1185">Reference proteome</keyword>
<feature type="region of interest" description="Disordered" evidence="6">
    <location>
        <begin position="46"/>
        <end position="208"/>
    </location>
</feature>
<reference evidence="7" key="1">
    <citation type="submission" date="2022-07" db="EMBL/GenBank/DDBJ databases">
        <title>Genome Sequence of Physisporinus lineatus.</title>
        <authorList>
            <person name="Buettner E."/>
        </authorList>
    </citation>
    <scope>NUCLEOTIDE SEQUENCE</scope>
    <source>
        <strain evidence="7">VT162</strain>
    </source>
</reference>
<comment type="subcellular location">
    <subcellularLocation>
        <location evidence="1">Nucleus</location>
    </subcellularLocation>
</comment>
<proteinExistence type="inferred from homology"/>
<dbReference type="GO" id="GO:0000124">
    <property type="term" value="C:SAGA complex"/>
    <property type="evidence" value="ECO:0007669"/>
    <property type="project" value="TreeGrafter"/>
</dbReference>
<comment type="caution">
    <text evidence="7">The sequence shown here is derived from an EMBL/GenBank/DDBJ whole genome shotgun (WGS) entry which is preliminary data.</text>
</comment>
<dbReference type="PANTHER" id="PTHR13556">
    <property type="entry name" value="TRANSCRIPTIONAL ADAPTER 3-RELATED"/>
    <property type="match status" value="1"/>
</dbReference>
<dbReference type="GO" id="GO:0005634">
    <property type="term" value="C:nucleus"/>
    <property type="evidence" value="ECO:0007669"/>
    <property type="project" value="UniProtKB-SubCell"/>
</dbReference>
<dbReference type="AlphaFoldDB" id="A0AAD5YB54"/>
<evidence type="ECO:0000256" key="6">
    <source>
        <dbReference type="SAM" id="MobiDB-lite"/>
    </source>
</evidence>
<organism evidence="7 8">
    <name type="scientific">Meripilus lineatus</name>
    <dbReference type="NCBI Taxonomy" id="2056292"/>
    <lineage>
        <taxon>Eukaryota</taxon>
        <taxon>Fungi</taxon>
        <taxon>Dikarya</taxon>
        <taxon>Basidiomycota</taxon>
        <taxon>Agaricomycotina</taxon>
        <taxon>Agaricomycetes</taxon>
        <taxon>Polyporales</taxon>
        <taxon>Meripilaceae</taxon>
        <taxon>Meripilus</taxon>
    </lineage>
</organism>
<feature type="compositionally biased region" description="Polar residues" evidence="6">
    <location>
        <begin position="114"/>
        <end position="124"/>
    </location>
</feature>
<evidence type="ECO:0000313" key="8">
    <source>
        <dbReference type="Proteomes" id="UP001212997"/>
    </source>
</evidence>
<dbReference type="Proteomes" id="UP001212997">
    <property type="component" value="Unassembled WGS sequence"/>
</dbReference>
<keyword evidence="5" id="KW-0539">Nucleus</keyword>
<name>A0AAD5YB54_9APHY</name>
<accession>A0AAD5YB54</accession>
<comment type="similarity">
    <text evidence="2">Belongs to the NGG1 family.</text>
</comment>
<dbReference type="GO" id="GO:0003713">
    <property type="term" value="F:transcription coactivator activity"/>
    <property type="evidence" value="ECO:0007669"/>
    <property type="project" value="TreeGrafter"/>
</dbReference>
<keyword evidence="3" id="KW-0805">Transcription regulation</keyword>
<dbReference type="EMBL" id="JANAWD010000378">
    <property type="protein sequence ID" value="KAJ3480389.1"/>
    <property type="molecule type" value="Genomic_DNA"/>
</dbReference>
<evidence type="ECO:0000256" key="1">
    <source>
        <dbReference type="ARBA" id="ARBA00004123"/>
    </source>
</evidence>
<feature type="compositionally biased region" description="Basic and acidic residues" evidence="6">
    <location>
        <begin position="125"/>
        <end position="135"/>
    </location>
</feature>